<dbReference type="PANTHER" id="PTHR14911">
    <property type="entry name" value="THUMP DOMAIN-CONTAINING"/>
    <property type="match status" value="1"/>
</dbReference>
<keyword evidence="6" id="KW-0819">tRNA processing</keyword>
<evidence type="ECO:0000259" key="7">
    <source>
        <dbReference type="Pfam" id="PF01170"/>
    </source>
</evidence>
<dbReference type="EC" id="2.1.1.213" evidence="8"/>
<dbReference type="CDD" id="cd02440">
    <property type="entry name" value="AdoMet_MTases"/>
    <property type="match status" value="1"/>
</dbReference>
<keyword evidence="5" id="KW-0949">S-adenosyl-L-methionine</keyword>
<accession>A0A075GQ86</accession>
<dbReference type="SUPFAM" id="SSF143437">
    <property type="entry name" value="THUMP domain-like"/>
    <property type="match status" value="1"/>
</dbReference>
<dbReference type="InterPro" id="IPR029063">
    <property type="entry name" value="SAM-dependent_MTases_sf"/>
</dbReference>
<dbReference type="InterPro" id="IPR053943">
    <property type="entry name" value="RlmKL-like_Mtase_CS"/>
</dbReference>
<proteinExistence type="predicted"/>
<dbReference type="GO" id="GO:0030488">
    <property type="term" value="P:tRNA methylation"/>
    <property type="evidence" value="ECO:0007669"/>
    <property type="project" value="TreeGrafter"/>
</dbReference>
<dbReference type="PANTHER" id="PTHR14911:SF21">
    <property type="entry name" value="N2-METHYLGUANOSINE TRNA METHYLTRANSFERASE"/>
    <property type="match status" value="1"/>
</dbReference>
<gene>
    <name evidence="8" type="primary">trm-G10</name>
</gene>
<keyword evidence="3 8" id="KW-0489">Methyltransferase</keyword>
<evidence type="ECO:0000256" key="2">
    <source>
        <dbReference type="ARBA" id="ARBA00022490"/>
    </source>
</evidence>
<evidence type="ECO:0000256" key="6">
    <source>
        <dbReference type="ARBA" id="ARBA00022694"/>
    </source>
</evidence>
<dbReference type="GO" id="GO:0005737">
    <property type="term" value="C:cytoplasm"/>
    <property type="evidence" value="ECO:0007669"/>
    <property type="project" value="UniProtKB-SubCell"/>
</dbReference>
<evidence type="ECO:0000256" key="4">
    <source>
        <dbReference type="ARBA" id="ARBA00022679"/>
    </source>
</evidence>
<keyword evidence="2" id="KW-0963">Cytoplasm</keyword>
<protein>
    <submittedName>
        <fullName evidence="8">RNA methylase (Trm-G10)</fullName>
        <ecNumber evidence="8">2.1.1.213</ecNumber>
    </submittedName>
</protein>
<dbReference type="InterPro" id="IPR000241">
    <property type="entry name" value="RlmKL-like_Mtase"/>
</dbReference>
<evidence type="ECO:0000256" key="5">
    <source>
        <dbReference type="ARBA" id="ARBA00022691"/>
    </source>
</evidence>
<keyword evidence="4 8" id="KW-0808">Transferase</keyword>
<dbReference type="GO" id="GO:0160101">
    <property type="term" value="F:tRNA (guanine(10)-N2)-dimethyltransferase activity"/>
    <property type="evidence" value="ECO:0007669"/>
    <property type="project" value="UniProtKB-EC"/>
</dbReference>
<dbReference type="Gene3D" id="3.40.50.150">
    <property type="entry name" value="Vaccinia Virus protein VP39"/>
    <property type="match status" value="1"/>
</dbReference>
<dbReference type="SUPFAM" id="SSF53335">
    <property type="entry name" value="S-adenosyl-L-methionine-dependent methyltransferases"/>
    <property type="match status" value="1"/>
</dbReference>
<dbReference type="PROSITE" id="PS01261">
    <property type="entry name" value="UPF0020"/>
    <property type="match status" value="1"/>
</dbReference>
<dbReference type="EMBL" id="KF900704">
    <property type="protein sequence ID" value="AIF04277.1"/>
    <property type="molecule type" value="Genomic_DNA"/>
</dbReference>
<evidence type="ECO:0000256" key="3">
    <source>
        <dbReference type="ARBA" id="ARBA00022603"/>
    </source>
</evidence>
<evidence type="ECO:0000313" key="8">
    <source>
        <dbReference type="EMBL" id="AIF04277.1"/>
    </source>
</evidence>
<comment type="subcellular location">
    <subcellularLocation>
        <location evidence="1">Cytoplasm</location>
    </subcellularLocation>
</comment>
<reference evidence="8" key="1">
    <citation type="journal article" date="2014" name="Genome Biol. Evol.">
        <title>Pangenome evidence for extensive interdomain horizontal transfer affecting lineage core and shell genes in uncultured planktonic thaumarchaeota and euryarchaeota.</title>
        <authorList>
            <person name="Deschamps P."/>
            <person name="Zivanovic Y."/>
            <person name="Moreira D."/>
            <person name="Rodriguez-Valera F."/>
            <person name="Lopez-Garcia P."/>
        </authorList>
    </citation>
    <scope>NUCLEOTIDE SEQUENCE</scope>
</reference>
<dbReference type="AlphaFoldDB" id="A0A075GQ86"/>
<name>A0A075GQ86_9EURY</name>
<organism evidence="8">
    <name type="scientific">uncultured marine group II/III euryarchaeote KM3_173_A11</name>
    <dbReference type="NCBI Taxonomy" id="1457930"/>
    <lineage>
        <taxon>Archaea</taxon>
        <taxon>Methanobacteriati</taxon>
        <taxon>Methanobacteriota</taxon>
        <taxon>environmental samples</taxon>
    </lineage>
</organism>
<evidence type="ECO:0000256" key="1">
    <source>
        <dbReference type="ARBA" id="ARBA00004496"/>
    </source>
</evidence>
<feature type="domain" description="Ribosomal RNA large subunit methyltransferase K/L-like methyltransferase" evidence="7">
    <location>
        <begin position="178"/>
        <end position="321"/>
    </location>
</feature>
<sequence length="391" mass="42962">MSENLAKNADAIVIASGWQPNIARAEFSALVNSSNTSQFVHERVLLCDQDSATKIAQRSALISETLYPASHSAYTDLEKHVELVLAWCKENLQNNGQTLAVRAKKIGPKVEGWSTRSIEQSIGGALFREGWKIDLTAPEITLKIIALNHIERGENSPQIIWGVLTSGTSTWDERTAPKRPYFKPISLDPRLARAMANIACPEEGKILDPFCGTGGILLEAAAIGSHVFGSDADSRMVEGSRDNLKWAKEIQTMSHSAKIKRGSATELASLWDENMPFDGFAFDPPYGLNSWKSDDGWQLFIDAMKSCKQVATDDARLVALLPWPPKVLGMDLLKDDFGQGENDGLAQTFGKSWVEVVEEVNAVGWQIESTTTIPVHKSLARLLLVCQKISL</sequence>
<dbReference type="Pfam" id="PF01170">
    <property type="entry name" value="UPF0020"/>
    <property type="match status" value="1"/>
</dbReference>